<gene>
    <name evidence="1" type="ORF">FISHEDRAFT_75014</name>
</gene>
<dbReference type="AlphaFoldDB" id="A0A0D7A8H4"/>
<dbReference type="Gene3D" id="1.25.10.10">
    <property type="entry name" value="Leucine-rich Repeat Variant"/>
    <property type="match status" value="1"/>
</dbReference>
<reference evidence="1 2" key="1">
    <citation type="journal article" date="2015" name="Fungal Genet. Biol.">
        <title>Evolution of novel wood decay mechanisms in Agaricales revealed by the genome sequences of Fistulina hepatica and Cylindrobasidium torrendii.</title>
        <authorList>
            <person name="Floudas D."/>
            <person name="Held B.W."/>
            <person name="Riley R."/>
            <person name="Nagy L.G."/>
            <person name="Koehler G."/>
            <person name="Ransdell A.S."/>
            <person name="Younus H."/>
            <person name="Chow J."/>
            <person name="Chiniquy J."/>
            <person name="Lipzen A."/>
            <person name="Tritt A."/>
            <person name="Sun H."/>
            <person name="Haridas S."/>
            <person name="LaButti K."/>
            <person name="Ohm R.A."/>
            <person name="Kues U."/>
            <person name="Blanchette R.A."/>
            <person name="Grigoriev I.V."/>
            <person name="Minto R.E."/>
            <person name="Hibbett D.S."/>
        </authorList>
    </citation>
    <scope>NUCLEOTIDE SEQUENCE [LARGE SCALE GENOMIC DNA]</scope>
    <source>
        <strain evidence="1 2">ATCC 64428</strain>
    </source>
</reference>
<dbReference type="EMBL" id="KN882013">
    <property type="protein sequence ID" value="KIY47103.1"/>
    <property type="molecule type" value="Genomic_DNA"/>
</dbReference>
<accession>A0A0D7A8H4</accession>
<evidence type="ECO:0000313" key="2">
    <source>
        <dbReference type="Proteomes" id="UP000054144"/>
    </source>
</evidence>
<sequence length="182" mass="19812">MIGTKFENTRGRLESFTCDMDVSNQVYLQVDGRPACPAGHGLQCEGVCVFSSAKLINRIGPHLTLYDRLSSNSLTTLERVLLYLLSHEPSALVQHKAVNTIADVANKGMTRGHMWHVLQAQALAIVQGKLQGMLDPSSASSSAVVPRLQLHSSAFLIFAASPALITNLQMDAILCKSYFAVW</sequence>
<keyword evidence="2" id="KW-1185">Reference proteome</keyword>
<dbReference type="OrthoDB" id="543373at2759"/>
<dbReference type="Proteomes" id="UP000054144">
    <property type="component" value="Unassembled WGS sequence"/>
</dbReference>
<organism evidence="1 2">
    <name type="scientific">Fistulina hepatica ATCC 64428</name>
    <dbReference type="NCBI Taxonomy" id="1128425"/>
    <lineage>
        <taxon>Eukaryota</taxon>
        <taxon>Fungi</taxon>
        <taxon>Dikarya</taxon>
        <taxon>Basidiomycota</taxon>
        <taxon>Agaricomycotina</taxon>
        <taxon>Agaricomycetes</taxon>
        <taxon>Agaricomycetidae</taxon>
        <taxon>Agaricales</taxon>
        <taxon>Fistulinaceae</taxon>
        <taxon>Fistulina</taxon>
    </lineage>
</organism>
<evidence type="ECO:0000313" key="1">
    <source>
        <dbReference type="EMBL" id="KIY47103.1"/>
    </source>
</evidence>
<dbReference type="InterPro" id="IPR011989">
    <property type="entry name" value="ARM-like"/>
</dbReference>
<proteinExistence type="predicted"/>
<protein>
    <submittedName>
        <fullName evidence="1">Uncharacterized protein</fullName>
    </submittedName>
</protein>
<name>A0A0D7A8H4_9AGAR</name>